<evidence type="ECO:0000313" key="2">
    <source>
        <dbReference type="Proteomes" id="UP000694930"/>
    </source>
</evidence>
<reference evidence="3" key="2">
    <citation type="submission" date="2025-08" db="UniProtKB">
        <authorList>
            <consortium name="RefSeq"/>
        </authorList>
    </citation>
    <scope>IDENTIFICATION</scope>
</reference>
<feature type="domain" description="Tf2-1-like SH3-like" evidence="1">
    <location>
        <begin position="23"/>
        <end position="76"/>
    </location>
</feature>
<dbReference type="Pfam" id="PF24626">
    <property type="entry name" value="SH3_Tf2-1"/>
    <property type="match status" value="1"/>
</dbReference>
<keyword evidence="2" id="KW-1185">Reference proteome</keyword>
<dbReference type="InterPro" id="IPR056924">
    <property type="entry name" value="SH3_Tf2-1"/>
</dbReference>
<organism evidence="2 3">
    <name type="scientific">Solanum pennellii</name>
    <name type="common">Tomato</name>
    <name type="synonym">Lycopersicon pennellii</name>
    <dbReference type="NCBI Taxonomy" id="28526"/>
    <lineage>
        <taxon>Eukaryota</taxon>
        <taxon>Viridiplantae</taxon>
        <taxon>Streptophyta</taxon>
        <taxon>Embryophyta</taxon>
        <taxon>Tracheophyta</taxon>
        <taxon>Spermatophyta</taxon>
        <taxon>Magnoliopsida</taxon>
        <taxon>eudicotyledons</taxon>
        <taxon>Gunneridae</taxon>
        <taxon>Pentapetalae</taxon>
        <taxon>asterids</taxon>
        <taxon>lamiids</taxon>
        <taxon>Solanales</taxon>
        <taxon>Solanaceae</taxon>
        <taxon>Solanoideae</taxon>
        <taxon>Solaneae</taxon>
        <taxon>Solanum</taxon>
        <taxon>Solanum subgen. Lycopersicon</taxon>
    </lineage>
</organism>
<dbReference type="PANTHER" id="PTHR46148">
    <property type="entry name" value="CHROMO DOMAIN-CONTAINING PROTEIN"/>
    <property type="match status" value="1"/>
</dbReference>
<sequence>MAQSRHKSHADVRRRALEFQVDDWVYLKFSPMNGVMRFGKKGKVIRRYIGPYRMTKRIVNVAYELELPQELAVVHSIVTTRGTNVETQAPVRQGAPAPTIGAKTLGEQLREAAIDTLGEGILEAKDKHLVELATQCVFSDQGQAPQGFRHQHIDVQWFHGKVSKTKSQKAAEI</sequence>
<protein>
    <submittedName>
        <fullName evidence="3">Uncharacterized protein LOC107030100</fullName>
    </submittedName>
</protein>
<reference evidence="2" key="1">
    <citation type="journal article" date="2014" name="Nat. Genet.">
        <title>The genome of the stress-tolerant wild tomato species Solanum pennellii.</title>
        <authorList>
            <person name="Bolger A."/>
            <person name="Scossa F."/>
            <person name="Bolger M.E."/>
            <person name="Lanz C."/>
            <person name="Maumus F."/>
            <person name="Tohge T."/>
            <person name="Quesneville H."/>
            <person name="Alseekh S."/>
            <person name="Sorensen I."/>
            <person name="Lichtenstein G."/>
            <person name="Fich E.A."/>
            <person name="Conte M."/>
            <person name="Keller H."/>
            <person name="Schneeberger K."/>
            <person name="Schwacke R."/>
            <person name="Ofner I."/>
            <person name="Vrebalov J."/>
            <person name="Xu Y."/>
            <person name="Osorio S."/>
            <person name="Aflitos S.A."/>
            <person name="Schijlen E."/>
            <person name="Jimenez-Gomez J.M."/>
            <person name="Ryngajllo M."/>
            <person name="Kimura S."/>
            <person name="Kumar R."/>
            <person name="Koenig D."/>
            <person name="Headland L.R."/>
            <person name="Maloof J.N."/>
            <person name="Sinha N."/>
            <person name="van Ham R.C."/>
            <person name="Lankhorst R.K."/>
            <person name="Mao L."/>
            <person name="Vogel A."/>
            <person name="Arsova B."/>
            <person name="Panstruga R."/>
            <person name="Fei Z."/>
            <person name="Rose J.K."/>
            <person name="Zamir D."/>
            <person name="Carrari F."/>
            <person name="Giovannoni J.J."/>
            <person name="Weigel D."/>
            <person name="Usadel B."/>
            <person name="Fernie A.R."/>
        </authorList>
    </citation>
    <scope>NUCLEOTIDE SEQUENCE [LARGE SCALE GENOMIC DNA]</scope>
    <source>
        <strain evidence="2">cv. LA0716</strain>
    </source>
</reference>
<dbReference type="Proteomes" id="UP000694930">
    <property type="component" value="Chromosome 9"/>
</dbReference>
<evidence type="ECO:0000259" key="1">
    <source>
        <dbReference type="Pfam" id="PF24626"/>
    </source>
</evidence>
<evidence type="ECO:0000313" key="3">
    <source>
        <dbReference type="RefSeq" id="XP_015086984.1"/>
    </source>
</evidence>
<dbReference type="GeneID" id="107030100"/>
<accession>A0ABM1HKX9</accession>
<dbReference type="RefSeq" id="XP_015086984.1">
    <property type="nucleotide sequence ID" value="XM_015231498.1"/>
</dbReference>
<name>A0ABM1HKX9_SOLPN</name>
<gene>
    <name evidence="3" type="primary">LOC107030100</name>
</gene>
<proteinExistence type="predicted"/>
<dbReference type="PANTHER" id="PTHR46148:SF56">
    <property type="entry name" value="RETROTRANSPOSON PROTEIN"/>
    <property type="match status" value="1"/>
</dbReference>